<organism evidence="1 2">
    <name type="scientific">Trichonephila inaurata madagascariensis</name>
    <dbReference type="NCBI Taxonomy" id="2747483"/>
    <lineage>
        <taxon>Eukaryota</taxon>
        <taxon>Metazoa</taxon>
        <taxon>Ecdysozoa</taxon>
        <taxon>Arthropoda</taxon>
        <taxon>Chelicerata</taxon>
        <taxon>Arachnida</taxon>
        <taxon>Araneae</taxon>
        <taxon>Araneomorphae</taxon>
        <taxon>Entelegynae</taxon>
        <taxon>Araneoidea</taxon>
        <taxon>Nephilidae</taxon>
        <taxon>Trichonephila</taxon>
        <taxon>Trichonephila inaurata</taxon>
    </lineage>
</organism>
<dbReference type="Proteomes" id="UP000886998">
    <property type="component" value="Unassembled WGS sequence"/>
</dbReference>
<evidence type="ECO:0000313" key="2">
    <source>
        <dbReference type="Proteomes" id="UP000886998"/>
    </source>
</evidence>
<name>A0A8X6X0W8_9ARAC</name>
<accession>A0A8X6X0W8</accession>
<evidence type="ECO:0000313" key="1">
    <source>
        <dbReference type="EMBL" id="GFY44142.1"/>
    </source>
</evidence>
<reference evidence="1" key="1">
    <citation type="submission" date="2020-08" db="EMBL/GenBank/DDBJ databases">
        <title>Multicomponent nature underlies the extraordinary mechanical properties of spider dragline silk.</title>
        <authorList>
            <person name="Kono N."/>
            <person name="Nakamura H."/>
            <person name="Mori M."/>
            <person name="Yoshida Y."/>
            <person name="Ohtoshi R."/>
            <person name="Malay A.D."/>
            <person name="Moran D.A.P."/>
            <person name="Tomita M."/>
            <person name="Numata K."/>
            <person name="Arakawa K."/>
        </authorList>
    </citation>
    <scope>NUCLEOTIDE SEQUENCE</scope>
</reference>
<protein>
    <submittedName>
        <fullName evidence="1">Uncharacterized protein</fullName>
    </submittedName>
</protein>
<dbReference type="EMBL" id="BMAV01004085">
    <property type="protein sequence ID" value="GFY44142.1"/>
    <property type="molecule type" value="Genomic_DNA"/>
</dbReference>
<gene>
    <name evidence="1" type="ORF">TNIN_66671</name>
</gene>
<proteinExistence type="predicted"/>
<keyword evidence="2" id="KW-1185">Reference proteome</keyword>
<dbReference type="AlphaFoldDB" id="A0A8X6X0W8"/>
<sequence>MQTDREKRDSRLNSFRGLGRKCTDSLRVGENVKRCLCIGPILSQHETLRPFESPFLLLFFNGQDEELSQLENVSGCRDEVILGRERVCDMEHAVKLLLPTRSGTSSAGCSLPIYGGIAPANTCV</sequence>
<comment type="caution">
    <text evidence="1">The sequence shown here is derived from an EMBL/GenBank/DDBJ whole genome shotgun (WGS) entry which is preliminary data.</text>
</comment>